<dbReference type="EMBL" id="KB445795">
    <property type="protein sequence ID" value="EMD38286.1"/>
    <property type="molecule type" value="Genomic_DNA"/>
</dbReference>
<protein>
    <recommendedName>
        <fullName evidence="3">Signal recognition particle receptor subunit beta</fullName>
    </recommendedName>
</protein>
<evidence type="ECO:0000313" key="12">
    <source>
        <dbReference type="EMBL" id="EMD38286.1"/>
    </source>
</evidence>
<sequence>MDAGSHPAATPEVLVPASIFTPQTLLLASLGFAAAVLLLLALLARKKSVSKGDSLLVVGPPDAGKTAILSTLAYNQTLPTHTSMQTNASIVTLPSSGKTFRVVDVPGHPRIRDQFEEHLLSARAVVFVVDTSTVSRVGPAVAEHLHQIMHALTSLPPSRPTPSLIILAHKYDLLKGTAHARPEELAVTRVRTVLERELEKRRASHVGGVGIEGLGEEGAESDMGGLECTGQGEFSFAEWEGGEVTFIGTSVPLNTKAAADEKSEGANGLSTFMIWLEEEFQ</sequence>
<organism evidence="12 13">
    <name type="scientific">Ceriporiopsis subvermispora (strain B)</name>
    <name type="common">White-rot fungus</name>
    <name type="synonym">Gelatoporia subvermispora</name>
    <dbReference type="NCBI Taxonomy" id="914234"/>
    <lineage>
        <taxon>Eukaryota</taxon>
        <taxon>Fungi</taxon>
        <taxon>Dikarya</taxon>
        <taxon>Basidiomycota</taxon>
        <taxon>Agaricomycotina</taxon>
        <taxon>Agaricomycetes</taxon>
        <taxon>Polyporales</taxon>
        <taxon>Gelatoporiaceae</taxon>
        <taxon>Gelatoporia</taxon>
    </lineage>
</organism>
<keyword evidence="6" id="KW-0256">Endoplasmic reticulum</keyword>
<dbReference type="InterPro" id="IPR024156">
    <property type="entry name" value="Small_GTPase_ARF"/>
</dbReference>
<dbReference type="STRING" id="914234.M2RHJ4"/>
<dbReference type="OrthoDB" id="41266at2759"/>
<evidence type="ECO:0000256" key="5">
    <source>
        <dbReference type="ARBA" id="ARBA00022741"/>
    </source>
</evidence>
<dbReference type="PANTHER" id="PTHR11711">
    <property type="entry name" value="ADP RIBOSYLATION FACTOR-RELATED"/>
    <property type="match status" value="1"/>
</dbReference>
<evidence type="ECO:0000313" key="13">
    <source>
        <dbReference type="Proteomes" id="UP000016930"/>
    </source>
</evidence>
<keyword evidence="7 11" id="KW-1133">Transmembrane helix</keyword>
<evidence type="ECO:0000256" key="1">
    <source>
        <dbReference type="ARBA" id="ARBA00004389"/>
    </source>
</evidence>
<dbReference type="SUPFAM" id="SSF52540">
    <property type="entry name" value="P-loop containing nucleoside triphosphate hydrolases"/>
    <property type="match status" value="1"/>
</dbReference>
<evidence type="ECO:0000256" key="10">
    <source>
        <dbReference type="ARBA" id="ARBA00023170"/>
    </source>
</evidence>
<evidence type="ECO:0000256" key="4">
    <source>
        <dbReference type="ARBA" id="ARBA00022692"/>
    </source>
</evidence>
<comment type="similarity">
    <text evidence="2">Belongs to the SRP receptor beta subunit family.</text>
</comment>
<proteinExistence type="inferred from homology"/>
<keyword evidence="5" id="KW-0547">Nucleotide-binding</keyword>
<dbReference type="Gene3D" id="3.40.50.300">
    <property type="entry name" value="P-loop containing nucleotide triphosphate hydrolases"/>
    <property type="match status" value="1"/>
</dbReference>
<keyword evidence="8" id="KW-0342">GTP-binding</keyword>
<dbReference type="Proteomes" id="UP000016930">
    <property type="component" value="Unassembled WGS sequence"/>
</dbReference>
<gene>
    <name evidence="12" type="ORF">CERSUDRAFT_113457</name>
</gene>
<dbReference type="HOGENOM" id="CLU_073388_0_0_1"/>
<evidence type="ECO:0000256" key="11">
    <source>
        <dbReference type="SAM" id="Phobius"/>
    </source>
</evidence>
<dbReference type="Pfam" id="PF09439">
    <property type="entry name" value="SRPRB"/>
    <property type="match status" value="1"/>
</dbReference>
<evidence type="ECO:0000256" key="2">
    <source>
        <dbReference type="ARBA" id="ARBA00005619"/>
    </source>
</evidence>
<evidence type="ECO:0000256" key="7">
    <source>
        <dbReference type="ARBA" id="ARBA00022989"/>
    </source>
</evidence>
<evidence type="ECO:0000256" key="3">
    <source>
        <dbReference type="ARBA" id="ARBA00020256"/>
    </source>
</evidence>
<dbReference type="InterPro" id="IPR019009">
    <property type="entry name" value="SRP_receptor_beta_su"/>
</dbReference>
<evidence type="ECO:0000256" key="8">
    <source>
        <dbReference type="ARBA" id="ARBA00023134"/>
    </source>
</evidence>
<keyword evidence="13" id="KW-1185">Reference proteome</keyword>
<accession>M2RHJ4</accession>
<feature type="transmembrane region" description="Helical" evidence="11">
    <location>
        <begin position="25"/>
        <end position="44"/>
    </location>
</feature>
<comment type="subcellular location">
    <subcellularLocation>
        <location evidence="1">Endoplasmic reticulum membrane</location>
        <topology evidence="1">Single-pass membrane protein</topology>
    </subcellularLocation>
</comment>
<dbReference type="GO" id="GO:0005525">
    <property type="term" value="F:GTP binding"/>
    <property type="evidence" value="ECO:0007669"/>
    <property type="project" value="UniProtKB-KW"/>
</dbReference>
<keyword evidence="9 11" id="KW-0472">Membrane</keyword>
<keyword evidence="4 11" id="KW-0812">Transmembrane</keyword>
<dbReference type="InterPro" id="IPR027417">
    <property type="entry name" value="P-loop_NTPase"/>
</dbReference>
<name>M2RHJ4_CERS8</name>
<reference evidence="12 13" key="1">
    <citation type="journal article" date="2012" name="Proc. Natl. Acad. Sci. U.S.A.">
        <title>Comparative genomics of Ceriporiopsis subvermispora and Phanerochaete chrysosporium provide insight into selective ligninolysis.</title>
        <authorList>
            <person name="Fernandez-Fueyo E."/>
            <person name="Ruiz-Duenas F.J."/>
            <person name="Ferreira P."/>
            <person name="Floudas D."/>
            <person name="Hibbett D.S."/>
            <person name="Canessa P."/>
            <person name="Larrondo L.F."/>
            <person name="James T.Y."/>
            <person name="Seelenfreund D."/>
            <person name="Lobos S."/>
            <person name="Polanco R."/>
            <person name="Tello M."/>
            <person name="Honda Y."/>
            <person name="Watanabe T."/>
            <person name="Watanabe T."/>
            <person name="Ryu J.S."/>
            <person name="Kubicek C.P."/>
            <person name="Schmoll M."/>
            <person name="Gaskell J."/>
            <person name="Hammel K.E."/>
            <person name="St John F.J."/>
            <person name="Vanden Wymelenberg A."/>
            <person name="Sabat G."/>
            <person name="Splinter BonDurant S."/>
            <person name="Syed K."/>
            <person name="Yadav J.S."/>
            <person name="Doddapaneni H."/>
            <person name="Subramanian V."/>
            <person name="Lavin J.L."/>
            <person name="Oguiza J.A."/>
            <person name="Perez G."/>
            <person name="Pisabarro A.G."/>
            <person name="Ramirez L."/>
            <person name="Santoyo F."/>
            <person name="Master E."/>
            <person name="Coutinho P.M."/>
            <person name="Henrissat B."/>
            <person name="Lombard V."/>
            <person name="Magnuson J.K."/>
            <person name="Kuees U."/>
            <person name="Hori C."/>
            <person name="Igarashi K."/>
            <person name="Samejima M."/>
            <person name="Held B.W."/>
            <person name="Barry K.W."/>
            <person name="LaButti K.M."/>
            <person name="Lapidus A."/>
            <person name="Lindquist E.A."/>
            <person name="Lucas S.M."/>
            <person name="Riley R."/>
            <person name="Salamov A.A."/>
            <person name="Hoffmeister D."/>
            <person name="Schwenk D."/>
            <person name="Hadar Y."/>
            <person name="Yarden O."/>
            <person name="de Vries R.P."/>
            <person name="Wiebenga A."/>
            <person name="Stenlid J."/>
            <person name="Eastwood D."/>
            <person name="Grigoriev I.V."/>
            <person name="Berka R.M."/>
            <person name="Blanchette R.A."/>
            <person name="Kersten P."/>
            <person name="Martinez A.T."/>
            <person name="Vicuna R."/>
            <person name="Cullen D."/>
        </authorList>
    </citation>
    <scope>NUCLEOTIDE SEQUENCE [LARGE SCALE GENOMIC DNA]</scope>
    <source>
        <strain evidence="12 13">B</strain>
    </source>
</reference>
<evidence type="ECO:0000256" key="6">
    <source>
        <dbReference type="ARBA" id="ARBA00022824"/>
    </source>
</evidence>
<dbReference type="AlphaFoldDB" id="M2RHJ4"/>
<dbReference type="GO" id="GO:0005789">
    <property type="term" value="C:endoplasmic reticulum membrane"/>
    <property type="evidence" value="ECO:0007669"/>
    <property type="project" value="UniProtKB-SubCell"/>
</dbReference>
<evidence type="ECO:0000256" key="9">
    <source>
        <dbReference type="ARBA" id="ARBA00023136"/>
    </source>
</evidence>
<keyword evidence="10" id="KW-0675">Receptor</keyword>